<evidence type="ECO:0000313" key="10">
    <source>
        <dbReference type="Proteomes" id="UP001595807"/>
    </source>
</evidence>
<keyword evidence="10" id="KW-1185">Reference proteome</keyword>
<keyword evidence="7 8" id="KW-0472">Membrane</keyword>
<feature type="transmembrane region" description="Helical" evidence="8">
    <location>
        <begin position="291"/>
        <end position="316"/>
    </location>
</feature>
<comment type="similarity">
    <text evidence="2">Belongs to the autoinducer-2 exporter (AI-2E) (TC 2.A.86) family.</text>
</comment>
<dbReference type="InterPro" id="IPR002549">
    <property type="entry name" value="AI-2E-like"/>
</dbReference>
<dbReference type="EMBL" id="JBHRZV010000045">
    <property type="protein sequence ID" value="MFC3928139.1"/>
    <property type="molecule type" value="Genomic_DNA"/>
</dbReference>
<evidence type="ECO:0000313" key="9">
    <source>
        <dbReference type="EMBL" id="MFC3928139.1"/>
    </source>
</evidence>
<feature type="transmembrane region" description="Helical" evidence="8">
    <location>
        <begin position="328"/>
        <end position="346"/>
    </location>
</feature>
<comment type="subcellular location">
    <subcellularLocation>
        <location evidence="1">Cell membrane</location>
        <topology evidence="1">Multi-pass membrane protein</topology>
    </subcellularLocation>
</comment>
<feature type="transmembrane region" description="Helical" evidence="8">
    <location>
        <begin position="248"/>
        <end position="271"/>
    </location>
</feature>
<keyword evidence="5 8" id="KW-0812">Transmembrane</keyword>
<feature type="transmembrane region" description="Helical" evidence="8">
    <location>
        <begin position="94"/>
        <end position="115"/>
    </location>
</feature>
<evidence type="ECO:0000256" key="6">
    <source>
        <dbReference type="ARBA" id="ARBA00022989"/>
    </source>
</evidence>
<protein>
    <submittedName>
        <fullName evidence="9">AI-2E family transporter</fullName>
    </submittedName>
</protein>
<feature type="transmembrane region" description="Helical" evidence="8">
    <location>
        <begin position="352"/>
        <end position="375"/>
    </location>
</feature>
<feature type="transmembrane region" description="Helical" evidence="8">
    <location>
        <begin position="57"/>
        <end position="78"/>
    </location>
</feature>
<keyword evidence="4" id="KW-1003">Cell membrane</keyword>
<proteinExistence type="inferred from homology"/>
<dbReference type="PANTHER" id="PTHR21716">
    <property type="entry name" value="TRANSMEMBRANE PROTEIN"/>
    <property type="match status" value="1"/>
</dbReference>
<feature type="transmembrane region" description="Helical" evidence="8">
    <location>
        <begin position="188"/>
        <end position="207"/>
    </location>
</feature>
<evidence type="ECO:0000256" key="8">
    <source>
        <dbReference type="SAM" id="Phobius"/>
    </source>
</evidence>
<dbReference type="PANTHER" id="PTHR21716:SF53">
    <property type="entry name" value="PERMEASE PERM-RELATED"/>
    <property type="match status" value="1"/>
</dbReference>
<comment type="caution">
    <text evidence="9">The sequence shown here is derived from an EMBL/GenBank/DDBJ whole genome shotgun (WGS) entry which is preliminary data.</text>
</comment>
<evidence type="ECO:0000256" key="7">
    <source>
        <dbReference type="ARBA" id="ARBA00023136"/>
    </source>
</evidence>
<evidence type="ECO:0000256" key="3">
    <source>
        <dbReference type="ARBA" id="ARBA00022448"/>
    </source>
</evidence>
<keyword evidence="6 8" id="KW-1133">Transmembrane helix</keyword>
<accession>A0ABV8CVI0</accession>
<dbReference type="Proteomes" id="UP001595807">
    <property type="component" value="Unassembled WGS sequence"/>
</dbReference>
<keyword evidence="3" id="KW-0813">Transport</keyword>
<evidence type="ECO:0000256" key="1">
    <source>
        <dbReference type="ARBA" id="ARBA00004651"/>
    </source>
</evidence>
<gene>
    <name evidence="9" type="ORF">ACFORF_06085</name>
</gene>
<name>A0ABV8CVI0_9STRE</name>
<feature type="transmembrane region" description="Helical" evidence="8">
    <location>
        <begin position="30"/>
        <end position="51"/>
    </location>
</feature>
<dbReference type="RefSeq" id="WP_380426412.1">
    <property type="nucleotide sequence ID" value="NZ_JBHRZV010000045.1"/>
</dbReference>
<reference evidence="10" key="1">
    <citation type="journal article" date="2019" name="Int. J. Syst. Evol. Microbiol.">
        <title>The Global Catalogue of Microorganisms (GCM) 10K type strain sequencing project: providing services to taxonomists for standard genome sequencing and annotation.</title>
        <authorList>
            <consortium name="The Broad Institute Genomics Platform"/>
            <consortium name="The Broad Institute Genome Sequencing Center for Infectious Disease"/>
            <person name="Wu L."/>
            <person name="Ma J."/>
        </authorList>
    </citation>
    <scope>NUCLEOTIDE SEQUENCE [LARGE SCALE GENOMIC DNA]</scope>
    <source>
        <strain evidence="10">CCUG 67170</strain>
    </source>
</reference>
<sequence length="412" mass="46060">MKNDDWQDKGTSNKGFGLSWFSRLFLNNQAAVVLMVTLLFFLNVLVFTQISTLFEPIWQFFAIIMLPLIISAIFYYLLKPVVSLLVKQGMNKTWAILLVLLGMLGLIIWGISSLVPMIEDQLTAFFINLPTYIEQVEKSAVNLLKDERLASFRPQLVNMLENYSQKAIEFVQSFSSVAVNWASNFASAFARITVAIIMAPFILFYLLRDSDKMKAGMVSVVPTKMRTSIGRILSEINNQLSGYVQGQITVAVIVGIMFAIMFTIIGLPYAVTFGIMAGILNMIPYLGSFLAMVPVVILGLVYGPVMLVKVIVVFIVEQTIEGRFVTPLIIGSKLSIHPITILFILLTSGSMFGVWGVFLGIPVYASIKVVVVEIFNWYKAYSGLYEEDHSRAVQPENILDEYETGLDEIEGE</sequence>
<evidence type="ECO:0000256" key="4">
    <source>
        <dbReference type="ARBA" id="ARBA00022475"/>
    </source>
</evidence>
<evidence type="ECO:0000256" key="5">
    <source>
        <dbReference type="ARBA" id="ARBA00022692"/>
    </source>
</evidence>
<organism evidence="9 10">
    <name type="scientific">Streptococcus caprae</name>
    <dbReference type="NCBI Taxonomy" id="1640501"/>
    <lineage>
        <taxon>Bacteria</taxon>
        <taxon>Bacillati</taxon>
        <taxon>Bacillota</taxon>
        <taxon>Bacilli</taxon>
        <taxon>Lactobacillales</taxon>
        <taxon>Streptococcaceae</taxon>
        <taxon>Streptococcus</taxon>
    </lineage>
</organism>
<evidence type="ECO:0000256" key="2">
    <source>
        <dbReference type="ARBA" id="ARBA00009773"/>
    </source>
</evidence>
<dbReference type="Pfam" id="PF01594">
    <property type="entry name" value="AI-2E_transport"/>
    <property type="match status" value="1"/>
</dbReference>